<protein>
    <submittedName>
        <fullName evidence="10">Uncharacterized protein</fullName>
    </submittedName>
</protein>
<evidence type="ECO:0000256" key="7">
    <source>
        <dbReference type="ARBA" id="ARBA00023237"/>
    </source>
</evidence>
<feature type="region of interest" description="Disordered" evidence="8">
    <location>
        <begin position="454"/>
        <end position="501"/>
    </location>
</feature>
<feature type="compositionally biased region" description="Polar residues" evidence="8">
    <location>
        <begin position="711"/>
        <end position="734"/>
    </location>
</feature>
<accession>A0ABR2L5T4</accession>
<keyword evidence="4" id="KW-0964">Secreted</keyword>
<organism evidence="10 11">
    <name type="scientific">Tritrichomonas musculus</name>
    <dbReference type="NCBI Taxonomy" id="1915356"/>
    <lineage>
        <taxon>Eukaryota</taxon>
        <taxon>Metamonada</taxon>
        <taxon>Parabasalia</taxon>
        <taxon>Tritrichomonadida</taxon>
        <taxon>Tritrichomonadidae</taxon>
        <taxon>Tritrichomonas</taxon>
    </lineage>
</organism>
<dbReference type="EMBL" id="JAPFFF010000001">
    <property type="protein sequence ID" value="KAK8898371.1"/>
    <property type="molecule type" value="Genomic_DNA"/>
</dbReference>
<keyword evidence="6 9" id="KW-0472">Membrane</keyword>
<evidence type="ECO:0000256" key="1">
    <source>
        <dbReference type="ARBA" id="ARBA00004196"/>
    </source>
</evidence>
<dbReference type="Proteomes" id="UP001470230">
    <property type="component" value="Unassembled WGS sequence"/>
</dbReference>
<proteinExistence type="predicted"/>
<evidence type="ECO:0000256" key="3">
    <source>
        <dbReference type="ARBA" id="ARBA00004613"/>
    </source>
</evidence>
<evidence type="ECO:0000256" key="4">
    <source>
        <dbReference type="ARBA" id="ARBA00022525"/>
    </source>
</evidence>
<keyword evidence="9" id="KW-1133">Transmembrane helix</keyword>
<keyword evidence="7" id="KW-0998">Cell outer membrane</keyword>
<feature type="transmembrane region" description="Helical" evidence="9">
    <location>
        <begin position="762"/>
        <end position="787"/>
    </location>
</feature>
<name>A0ABR2L5T4_9EUKA</name>
<evidence type="ECO:0000256" key="8">
    <source>
        <dbReference type="SAM" id="MobiDB-lite"/>
    </source>
</evidence>
<keyword evidence="11" id="KW-1185">Reference proteome</keyword>
<evidence type="ECO:0000256" key="5">
    <source>
        <dbReference type="ARBA" id="ARBA00022729"/>
    </source>
</evidence>
<sequence length="810" mass="88966">MLFNSSLIIGLSLSSTTNSPLLAFSPSYFPTSSAFCNLNFKRFSKYAFYYTSLYNLSVHYSHFTDFLSTAIKISNIGCATADREVITNRFSGNCFNATYCTFQNIQSNSSGGAIYITWKDPTLTFIDYCTFTGCSARKEGGAIYFGIYPVQFGILFATNSFFTRCMIDNIYDYMDVSGGAIYIYGEILNVSNTTFTNCGVRSNVGNCRGGAIYADVCNASQSFYLTVFISCYVSYLPPPPTSTPTQSATASPTPSNGFTASQYFTMSQSFTSSSHFTQSNTFSNSFYFSPSHTFTKSIQFTQSHSFTKSGTFSHSSHFTLSSHFTKSNTFSNSKLFTASKPFSGTSVFTMTSRFTKTGSFSKSHGFTNSKSFTHSKAFTKSNAFSPSSPFTKTSPFTMTSHFTHSKIFSGSHHFTVSSHFTKSNVFTRSRGFTKSSVFTISNVFTKTEAFTMSETFTPSESPSESVPPASTQLPDPTDVPASTKLPPPTVTEKPPDPTVPKRMKAKLLSFDEPDYRSIHLFNSMSRLVDHSEGGAVYLQLSENVHRTVDLYGTTFIDCSGSHGSALFSADRIDLVLNLTRFVEQNLIHGDSPIYSFVCMNSDTRRNNSLYVESVGISNVDSINLISSTRDQLTFLNNPYDTSEAFAEGVNPTKQWFTKPPYPDDTLFQRPYNQMPSANPLPPSSSSSSSSSSSQSSPSPFSQTLSTPSPVASRSYQPTISPSLQPAPPTETTSPVGPASPTPTASNADNSQNATKKGGLSPAAIFFIALACLAFVIGLVWVICLFRYTHFNCRRKRSIQPDFGWRGVEYY</sequence>
<keyword evidence="5" id="KW-0732">Signal</keyword>
<gene>
    <name evidence="10" type="ORF">M9Y10_000656</name>
</gene>
<comment type="caution">
    <text evidence="10">The sequence shown here is derived from an EMBL/GenBank/DDBJ whole genome shotgun (WGS) entry which is preliminary data.</text>
</comment>
<reference evidence="10 11" key="1">
    <citation type="submission" date="2024-04" db="EMBL/GenBank/DDBJ databases">
        <title>Tritrichomonas musculus Genome.</title>
        <authorList>
            <person name="Alves-Ferreira E."/>
            <person name="Grigg M."/>
            <person name="Lorenzi H."/>
            <person name="Galac M."/>
        </authorList>
    </citation>
    <scope>NUCLEOTIDE SEQUENCE [LARGE SCALE GENOMIC DNA]</scope>
    <source>
        <strain evidence="10 11">EAF2021</strain>
    </source>
</reference>
<dbReference type="Pfam" id="PF02415">
    <property type="entry name" value="Chlam_PMP"/>
    <property type="match status" value="1"/>
</dbReference>
<comment type="subcellular location">
    <subcellularLocation>
        <location evidence="1">Cell envelope</location>
    </subcellularLocation>
    <subcellularLocation>
        <location evidence="2">Cell outer membrane</location>
    </subcellularLocation>
    <subcellularLocation>
        <location evidence="3">Secreted</location>
    </subcellularLocation>
</comment>
<evidence type="ECO:0000256" key="9">
    <source>
        <dbReference type="SAM" id="Phobius"/>
    </source>
</evidence>
<evidence type="ECO:0000313" key="11">
    <source>
        <dbReference type="Proteomes" id="UP001470230"/>
    </source>
</evidence>
<feature type="region of interest" description="Disordered" evidence="8">
    <location>
        <begin position="651"/>
        <end position="754"/>
    </location>
</feature>
<keyword evidence="9" id="KW-0812">Transmembrane</keyword>
<evidence type="ECO:0000313" key="10">
    <source>
        <dbReference type="EMBL" id="KAK8898371.1"/>
    </source>
</evidence>
<evidence type="ECO:0000256" key="6">
    <source>
        <dbReference type="ARBA" id="ARBA00023136"/>
    </source>
</evidence>
<dbReference type="InterPro" id="IPR003368">
    <property type="entry name" value="POMP_repeat"/>
</dbReference>
<feature type="compositionally biased region" description="Polar residues" evidence="8">
    <location>
        <begin position="741"/>
        <end position="754"/>
    </location>
</feature>
<feature type="compositionally biased region" description="Low complexity" evidence="8">
    <location>
        <begin position="683"/>
        <end position="709"/>
    </location>
</feature>
<feature type="compositionally biased region" description="Low complexity" evidence="8">
    <location>
        <begin position="454"/>
        <end position="471"/>
    </location>
</feature>
<evidence type="ECO:0000256" key="2">
    <source>
        <dbReference type="ARBA" id="ARBA00004442"/>
    </source>
</evidence>